<dbReference type="Gene3D" id="1.20.1600.10">
    <property type="entry name" value="Outer membrane efflux proteins (OEP)"/>
    <property type="match status" value="1"/>
</dbReference>
<evidence type="ECO:0000256" key="8">
    <source>
        <dbReference type="SAM" id="Phobius"/>
    </source>
</evidence>
<evidence type="ECO:0000256" key="4">
    <source>
        <dbReference type="ARBA" id="ARBA00022475"/>
    </source>
</evidence>
<dbReference type="Gene3D" id="3.30.70.1320">
    <property type="entry name" value="Multidrug efflux transporter AcrB pore domain like"/>
    <property type="match status" value="1"/>
</dbReference>
<feature type="transmembrane region" description="Helical" evidence="8">
    <location>
        <begin position="12"/>
        <end position="31"/>
    </location>
</feature>
<keyword evidence="4" id="KW-1003">Cell membrane</keyword>
<gene>
    <name evidence="9" type="ORF">LB452_04345</name>
</gene>
<reference evidence="10" key="1">
    <citation type="submission" date="2023-07" db="EMBL/GenBank/DDBJ databases">
        <title>Novel species isolated from saline lakes on Tibetan Plateau.</title>
        <authorList>
            <person name="Lu H."/>
        </authorList>
    </citation>
    <scope>NUCLEOTIDE SEQUENCE [LARGE SCALE GENOMIC DNA]</scope>
    <source>
        <strain evidence="10">CAK8W</strain>
    </source>
</reference>
<proteinExistence type="inferred from homology"/>
<dbReference type="InterPro" id="IPR004763">
    <property type="entry name" value="CusA-like"/>
</dbReference>
<sequence>MLTKIIEFSLKSKFFIILMLSFIVGFGVYSLTNISVGAVPDITNNQVQVITTSRSLSTIDVEQFITYPVELEMSNLPGVKEIRSVSKFGLSVVTVIFEDDMGTYLPRQLIAEKLNNVEETIPNNFGTPEMGPITTGLGEIYQYTLETKPGYENEFSVMELRSIQDWIVKRQLSGIPGIVEINTWGGFLKEYEVAISSEKLQARNISIQQVFTALEKNNSIAGGSYIEKEEQAYFIRGNGLVKSLEDIRNISVENRNGVPILIGDVAEVGFGFARRFGAITGNGEGEKVLGQIMMLKDADSKAVITALKDRLQQIEESLPEGVYINGFLDRSELIGKTTSTIAENLILGFLVVAFIVTLLIGDIRSGLIISSVIPLSFLIAISLMYIFNIDANLMSLGALDFGIIIDGAVIIVEFVAFKMLLKSEKFKTLTGEDYTSEKNEIAAKGASKMMNSAIFGQLIILIVFIPIVSLSGVEGKMFRPMALTFGFALIGAMFLCLTWIPVACSLFLNPKKLKSKNISTKILDQVKKAYVPSVSWALNHTKAVVISALVIVALAVFTFTKMGGEFVPTLDEGDFVIQPILKTGKSLSSTIERTTQIEKILLDNFPEVTQVVSRIGAAEVPTDPMSMQDSDVIIRLKPKDEWTSAESKEELANKFKEALTVIPGMEIEFTQPIEMRFNELITGVRSDIAIKIFGEDLDILAEKGNEVQNLIRNVDGAADISVEKIVGLPQMAVNFNRSKIARYGLNIEDLNNIIAAGFAGQKTGVVFEGEKRYDMVVRLQEDKREDITDLQNLMIDTPNAGKIPLSEVADIIYAKGPAKISRDETKRRIVVGVNVRNRDLASVVEDIQVILEDKLSLPVGYTMTYGGQFENLQSATKRLEITVPIVLVLIFVMLYFALKNYKDALLIFTAIPFSAVGGVFLLWIRDMPFSISAGVGFIALFGIAVLNGIILVEYFKDLQNDNRELNKDNIIEATLDRLRAVLLTASSTALGFLPMAISTGAGAEVQRPLATVVIGGLITSTLLTLIILPVLYYIFEGKSKKVKMPKTTILVILFGLGGVFSSQAQNPELDQLKAEMLANNKGLNASKLNINRAEAAEGQAFTFDKAQIYQNYDEAEIDPIANRPLYQWGIIQNFDFPTVYNSRLKLNKVTTELAETSYSIEERLRLKNLEISYMEYSIIKEKLQIYSYLDSIYKDFSRMARRKFEEGESSYLEKITAQSKQKQIEAQLVKVRNELVNSSNQIRTIVQSDVELSIEGETPHRLTLNNLNSIENLPDFVLSELQTQQAKRSEQLAKNELLPGISASYFMRSNSSIDKNFEGYQIGLNIPLLFFGNQSKIKARQLENEMMAMAQQETKIQLEQKQRTLINSLSSQDESLVTFENGQLKVADEIFKTANLSFKNGEIDFFRFVQSLETAQQIKLEYLQQLMDFNATVISLNYLTLN</sequence>
<evidence type="ECO:0000256" key="6">
    <source>
        <dbReference type="ARBA" id="ARBA00022989"/>
    </source>
</evidence>
<dbReference type="Pfam" id="PF00873">
    <property type="entry name" value="ACR_tran"/>
    <property type="match status" value="1"/>
</dbReference>
<dbReference type="SUPFAM" id="SSF56954">
    <property type="entry name" value="Outer membrane efflux proteins (OEP)"/>
    <property type="match status" value="1"/>
</dbReference>
<dbReference type="PRINTS" id="PR00702">
    <property type="entry name" value="ACRIFLAVINRP"/>
</dbReference>
<feature type="transmembrane region" description="Helical" evidence="8">
    <location>
        <begin position="367"/>
        <end position="387"/>
    </location>
</feature>
<dbReference type="Gene3D" id="1.20.1640.10">
    <property type="entry name" value="Multidrug efflux transporter AcrB transmembrane domain"/>
    <property type="match status" value="2"/>
</dbReference>
<dbReference type="SUPFAM" id="SSF82866">
    <property type="entry name" value="Multidrug efflux transporter AcrB transmembrane domain"/>
    <property type="match status" value="2"/>
</dbReference>
<dbReference type="InterPro" id="IPR027463">
    <property type="entry name" value="AcrB_DN_DC_subdom"/>
</dbReference>
<dbReference type="InterPro" id="IPR001036">
    <property type="entry name" value="Acrflvin-R"/>
</dbReference>
<accession>A0ABS7XJU9</accession>
<dbReference type="Gene3D" id="3.30.70.1430">
    <property type="entry name" value="Multidrug efflux transporter AcrB pore domain"/>
    <property type="match status" value="2"/>
</dbReference>
<feature type="transmembrane region" description="Helical" evidence="8">
    <location>
        <begin position="341"/>
        <end position="360"/>
    </location>
</feature>
<keyword evidence="10" id="KW-1185">Reference proteome</keyword>
<feature type="transmembrane region" description="Helical" evidence="8">
    <location>
        <begin position="1047"/>
        <end position="1064"/>
    </location>
</feature>
<comment type="subcellular location">
    <subcellularLocation>
        <location evidence="1">Cell membrane</location>
        <topology evidence="1">Multi-pass membrane protein</topology>
    </subcellularLocation>
</comment>
<feature type="transmembrane region" description="Helical" evidence="8">
    <location>
        <begin position="485"/>
        <end position="508"/>
    </location>
</feature>
<evidence type="ECO:0000256" key="7">
    <source>
        <dbReference type="ARBA" id="ARBA00023136"/>
    </source>
</evidence>
<evidence type="ECO:0000256" key="3">
    <source>
        <dbReference type="ARBA" id="ARBA00022448"/>
    </source>
</evidence>
<keyword evidence="6 8" id="KW-1133">Transmembrane helix</keyword>
<feature type="transmembrane region" description="Helical" evidence="8">
    <location>
        <begin position="454"/>
        <end position="473"/>
    </location>
</feature>
<feature type="transmembrane region" description="Helical" evidence="8">
    <location>
        <begin position="930"/>
        <end position="955"/>
    </location>
</feature>
<evidence type="ECO:0000313" key="9">
    <source>
        <dbReference type="EMBL" id="MBZ9778146.1"/>
    </source>
</evidence>
<feature type="transmembrane region" description="Helical" evidence="8">
    <location>
        <begin position="905"/>
        <end position="924"/>
    </location>
</feature>
<dbReference type="SUPFAM" id="SSF82714">
    <property type="entry name" value="Multidrug efflux transporter AcrB TolC docking domain, DN and DC subdomains"/>
    <property type="match status" value="2"/>
</dbReference>
<feature type="transmembrane region" description="Helical" evidence="8">
    <location>
        <begin position="976"/>
        <end position="997"/>
    </location>
</feature>
<feature type="transmembrane region" description="Helical" evidence="8">
    <location>
        <begin position="543"/>
        <end position="560"/>
    </location>
</feature>
<name>A0ABS7XJU9_9FLAO</name>
<keyword evidence="3" id="KW-0813">Transport</keyword>
<evidence type="ECO:0000256" key="1">
    <source>
        <dbReference type="ARBA" id="ARBA00004651"/>
    </source>
</evidence>
<keyword evidence="7 8" id="KW-0472">Membrane</keyword>
<feature type="transmembrane region" description="Helical" evidence="8">
    <location>
        <begin position="881"/>
        <end position="898"/>
    </location>
</feature>
<organism evidence="9 10">
    <name type="scientific">Psychroflexus longus</name>
    <dbReference type="NCBI Taxonomy" id="2873596"/>
    <lineage>
        <taxon>Bacteria</taxon>
        <taxon>Pseudomonadati</taxon>
        <taxon>Bacteroidota</taxon>
        <taxon>Flavobacteriia</taxon>
        <taxon>Flavobacteriales</taxon>
        <taxon>Flavobacteriaceae</taxon>
        <taxon>Psychroflexus</taxon>
    </lineage>
</organism>
<dbReference type="Proteomes" id="UP001199314">
    <property type="component" value="Unassembled WGS sequence"/>
</dbReference>
<comment type="caution">
    <text evidence="9">The sequence shown here is derived from an EMBL/GenBank/DDBJ whole genome shotgun (WGS) entry which is preliminary data.</text>
</comment>
<feature type="transmembrane region" description="Helical" evidence="8">
    <location>
        <begin position="1009"/>
        <end position="1035"/>
    </location>
</feature>
<comment type="similarity">
    <text evidence="2">Belongs to the resistance-nodulation-cell division (RND) (TC 2.A.6) family.</text>
</comment>
<dbReference type="Gene3D" id="3.30.2090.10">
    <property type="entry name" value="Multidrug efflux transporter AcrB TolC docking domain, DN and DC subdomains"/>
    <property type="match status" value="2"/>
</dbReference>
<keyword evidence="5 8" id="KW-0812">Transmembrane</keyword>
<evidence type="ECO:0000256" key="5">
    <source>
        <dbReference type="ARBA" id="ARBA00022692"/>
    </source>
</evidence>
<dbReference type="RefSeq" id="WP_224460503.1">
    <property type="nucleotide sequence ID" value="NZ_JAIQZE010000003.1"/>
</dbReference>
<dbReference type="PANTHER" id="PTHR32063:SF24">
    <property type="entry name" value="CATION EFFLUX SYSTEM (ACRB_ACRD_ACRF FAMILY)"/>
    <property type="match status" value="1"/>
</dbReference>
<dbReference type="SUPFAM" id="SSF82693">
    <property type="entry name" value="Multidrug efflux transporter AcrB pore domain, PN1, PN2, PC1 and PC2 subdomains"/>
    <property type="match status" value="3"/>
</dbReference>
<dbReference type="PANTHER" id="PTHR32063">
    <property type="match status" value="1"/>
</dbReference>
<dbReference type="EMBL" id="JAIQZE010000003">
    <property type="protein sequence ID" value="MBZ9778146.1"/>
    <property type="molecule type" value="Genomic_DNA"/>
</dbReference>
<dbReference type="Gene3D" id="3.30.70.1440">
    <property type="entry name" value="Multidrug efflux transporter AcrB pore domain"/>
    <property type="match status" value="1"/>
</dbReference>
<dbReference type="NCBIfam" id="TIGR00914">
    <property type="entry name" value="2A0601"/>
    <property type="match status" value="1"/>
</dbReference>
<evidence type="ECO:0000313" key="10">
    <source>
        <dbReference type="Proteomes" id="UP001199314"/>
    </source>
</evidence>
<protein>
    <submittedName>
        <fullName evidence="9">CusA/CzcA family heavy metal efflux RND transporter</fullName>
    </submittedName>
</protein>
<evidence type="ECO:0000256" key="2">
    <source>
        <dbReference type="ARBA" id="ARBA00010942"/>
    </source>
</evidence>
<feature type="transmembrane region" description="Helical" evidence="8">
    <location>
        <begin position="393"/>
        <end position="417"/>
    </location>
</feature>